<evidence type="ECO:0000313" key="11">
    <source>
        <dbReference type="EMBL" id="EFM64644.1"/>
    </source>
</evidence>
<evidence type="ECO:0000256" key="2">
    <source>
        <dbReference type="ARBA" id="ARBA00004401"/>
    </source>
</evidence>
<accession>E0E3B2</accession>
<dbReference type="InterPro" id="IPR019758">
    <property type="entry name" value="Pept_S26A_signal_pept_1_CS"/>
</dbReference>
<comment type="similarity">
    <text evidence="3 9">Belongs to the peptidase S26 family.</text>
</comment>
<dbReference type="RefSeq" id="WP_007789750.1">
    <property type="nucleotide sequence ID" value="NZ_ADGQ01000056.1"/>
</dbReference>
<feature type="transmembrane region" description="Helical" evidence="8">
    <location>
        <begin position="16"/>
        <end position="34"/>
    </location>
</feature>
<evidence type="ECO:0000256" key="1">
    <source>
        <dbReference type="ARBA" id="ARBA00000677"/>
    </source>
</evidence>
<keyword evidence="8" id="KW-1133">Transmembrane helix</keyword>
<keyword evidence="8" id="KW-0472">Membrane</keyword>
<evidence type="ECO:0000256" key="7">
    <source>
        <dbReference type="PIRSR" id="PIRSR600223-1"/>
    </source>
</evidence>
<feature type="domain" description="Peptidase S26" evidence="10">
    <location>
        <begin position="14"/>
        <end position="191"/>
    </location>
</feature>
<evidence type="ECO:0000256" key="6">
    <source>
        <dbReference type="ARBA" id="ARBA00022801"/>
    </source>
</evidence>
<comment type="subcellular location">
    <subcellularLocation>
        <location evidence="2">Cell membrane</location>
        <topology evidence="2">Single-pass type II membrane protein</topology>
    </subcellularLocation>
    <subcellularLocation>
        <location evidence="9">Membrane</location>
        <topology evidence="9">Single-pass type II membrane protein</topology>
    </subcellularLocation>
</comment>
<evidence type="ECO:0000256" key="8">
    <source>
        <dbReference type="RuleBase" id="RU003993"/>
    </source>
</evidence>
<dbReference type="GeneID" id="84800751"/>
<dbReference type="InterPro" id="IPR000223">
    <property type="entry name" value="Pept_S26A_signal_pept_1"/>
</dbReference>
<dbReference type="PANTHER" id="PTHR43390:SF1">
    <property type="entry name" value="CHLOROPLAST PROCESSING PEPTIDASE"/>
    <property type="match status" value="1"/>
</dbReference>
<dbReference type="AlphaFoldDB" id="E0E3B2"/>
<evidence type="ECO:0000256" key="9">
    <source>
        <dbReference type="RuleBase" id="RU362042"/>
    </source>
</evidence>
<dbReference type="GO" id="GO:0009003">
    <property type="term" value="F:signal peptidase activity"/>
    <property type="evidence" value="ECO:0007669"/>
    <property type="project" value="UniProtKB-EC"/>
</dbReference>
<keyword evidence="6 8" id="KW-0378">Hydrolase</keyword>
<reference evidence="11 12" key="1">
    <citation type="submission" date="2010-08" db="EMBL/GenBank/DDBJ databases">
        <authorList>
            <person name="Harkins D.M."/>
            <person name="Madupu R."/>
            <person name="Durkin A.S."/>
            <person name="Torralba M."/>
            <person name="Methe B."/>
            <person name="Sutton G.G."/>
            <person name="Nelson K.E."/>
        </authorList>
    </citation>
    <scope>NUCLEOTIDE SEQUENCE [LARGE SCALE GENOMIC DNA]</scope>
    <source>
        <strain evidence="11 12">DSM 17678</strain>
    </source>
</reference>
<feature type="active site" evidence="7">
    <location>
        <position position="109"/>
    </location>
</feature>
<evidence type="ECO:0000256" key="3">
    <source>
        <dbReference type="ARBA" id="ARBA00009370"/>
    </source>
</evidence>
<dbReference type="PROSITE" id="PS00761">
    <property type="entry name" value="SPASE_I_3"/>
    <property type="match status" value="1"/>
</dbReference>
<name>E0E3B2_9FIRM</name>
<dbReference type="eggNOG" id="COG0681">
    <property type="taxonomic scope" value="Bacteria"/>
</dbReference>
<dbReference type="PRINTS" id="PR00727">
    <property type="entry name" value="LEADERPTASE"/>
</dbReference>
<keyword evidence="12" id="KW-1185">Reference proteome</keyword>
<keyword evidence="5 8" id="KW-0645">Protease</keyword>
<evidence type="ECO:0000313" key="12">
    <source>
        <dbReference type="Proteomes" id="UP000003244"/>
    </source>
</evidence>
<feature type="active site" evidence="7">
    <location>
        <position position="43"/>
    </location>
</feature>
<dbReference type="PANTHER" id="PTHR43390">
    <property type="entry name" value="SIGNAL PEPTIDASE I"/>
    <property type="match status" value="1"/>
</dbReference>
<keyword evidence="8" id="KW-0812">Transmembrane</keyword>
<dbReference type="Proteomes" id="UP000003244">
    <property type="component" value="Unassembled WGS sequence"/>
</dbReference>
<comment type="caution">
    <text evidence="11">The sequence shown here is derived from an EMBL/GenBank/DDBJ whole genome shotgun (WGS) entry which is preliminary data.</text>
</comment>
<dbReference type="EMBL" id="ADGQ01000056">
    <property type="protein sequence ID" value="EFM64644.1"/>
    <property type="molecule type" value="Genomic_DNA"/>
</dbReference>
<dbReference type="NCBIfam" id="TIGR02227">
    <property type="entry name" value="sigpep_I_bact"/>
    <property type="match status" value="1"/>
</dbReference>
<dbReference type="STRING" id="596315.HMPREF0634_1526"/>
<dbReference type="PROSITE" id="PS00760">
    <property type="entry name" value="SPASE_I_2"/>
    <property type="match status" value="1"/>
</dbReference>
<evidence type="ECO:0000259" key="10">
    <source>
        <dbReference type="Pfam" id="PF10502"/>
    </source>
</evidence>
<evidence type="ECO:0000256" key="4">
    <source>
        <dbReference type="ARBA" id="ARBA00013208"/>
    </source>
</evidence>
<gene>
    <name evidence="11" type="primary">lepB</name>
    <name evidence="11" type="ORF">HMPREF0634_1526</name>
</gene>
<organism evidence="11 12">
    <name type="scientific">Peptostreptococcus stomatis DSM 17678</name>
    <dbReference type="NCBI Taxonomy" id="596315"/>
    <lineage>
        <taxon>Bacteria</taxon>
        <taxon>Bacillati</taxon>
        <taxon>Bacillota</taxon>
        <taxon>Clostridia</taxon>
        <taxon>Peptostreptococcales</taxon>
        <taxon>Peptostreptococcaceae</taxon>
        <taxon>Peptostreptococcus</taxon>
    </lineage>
</organism>
<evidence type="ECO:0000256" key="5">
    <source>
        <dbReference type="ARBA" id="ARBA00022670"/>
    </source>
</evidence>
<dbReference type="PROSITE" id="PS00501">
    <property type="entry name" value="SPASE_I_1"/>
    <property type="match status" value="1"/>
</dbReference>
<dbReference type="CDD" id="cd06530">
    <property type="entry name" value="S26_SPase_I"/>
    <property type="match status" value="1"/>
</dbReference>
<dbReference type="InterPro" id="IPR019756">
    <property type="entry name" value="Pept_S26A_signal_pept_1_Ser-AS"/>
</dbReference>
<dbReference type="InterPro" id="IPR019533">
    <property type="entry name" value="Peptidase_S26"/>
</dbReference>
<dbReference type="InterPro" id="IPR036286">
    <property type="entry name" value="LexA/Signal_pep-like_sf"/>
</dbReference>
<dbReference type="Pfam" id="PF10502">
    <property type="entry name" value="Peptidase_S26"/>
    <property type="match status" value="1"/>
</dbReference>
<protein>
    <recommendedName>
        <fullName evidence="4 8">Signal peptidase I</fullName>
        <ecNumber evidence="4 8">3.4.21.89</ecNumber>
    </recommendedName>
</protein>
<comment type="catalytic activity">
    <reaction evidence="1 8">
        <text>Cleavage of hydrophobic, N-terminal signal or leader sequences from secreted and periplasmic proteins.</text>
        <dbReference type="EC" id="3.4.21.89"/>
    </reaction>
</comment>
<dbReference type="Gene3D" id="2.10.109.10">
    <property type="entry name" value="Umud Fragment, subunit A"/>
    <property type="match status" value="1"/>
</dbReference>
<dbReference type="InterPro" id="IPR019757">
    <property type="entry name" value="Pept_S26A_signal_pept_1_Lys-AS"/>
</dbReference>
<dbReference type="GO" id="GO:0006465">
    <property type="term" value="P:signal peptide processing"/>
    <property type="evidence" value="ECO:0007669"/>
    <property type="project" value="InterPro"/>
</dbReference>
<dbReference type="SUPFAM" id="SSF51306">
    <property type="entry name" value="LexA/Signal peptidase"/>
    <property type="match status" value="1"/>
</dbReference>
<dbReference type="GO" id="GO:0005886">
    <property type="term" value="C:plasma membrane"/>
    <property type="evidence" value="ECO:0007669"/>
    <property type="project" value="UniProtKB-SubCell"/>
</dbReference>
<dbReference type="EC" id="3.4.21.89" evidence="4 8"/>
<sequence>MSRVEKKGFMYEVKEIIKVFLMAAILAVVIVQVIRPTRVDGLSMYPTLENSDYLIINRISRYTGVKRGDIVVFDSYMPIKNLNTQEKSTAKKVLDFILQDDSSTKDLVKRVIAVGGDRITIKDGVVKVNGKVLDEEYISKDNYTDGDIDTTVPKGTLFCMGDNRRNSLDSRYSEVGFVPESRLVGNVLVRLFPLQNIGTVK</sequence>
<proteinExistence type="inferred from homology"/>
<dbReference type="GO" id="GO:0004252">
    <property type="term" value="F:serine-type endopeptidase activity"/>
    <property type="evidence" value="ECO:0007669"/>
    <property type="project" value="InterPro"/>
</dbReference>